<dbReference type="EMBL" id="JAAOIW010000010">
    <property type="protein sequence ID" value="NHN33097.1"/>
    <property type="molecule type" value="Genomic_DNA"/>
</dbReference>
<accession>A0ABX0J9H2</accession>
<dbReference type="InterPro" id="IPR009057">
    <property type="entry name" value="Homeodomain-like_sf"/>
</dbReference>
<dbReference type="SMART" id="SM00342">
    <property type="entry name" value="HTH_ARAC"/>
    <property type="match status" value="1"/>
</dbReference>
<evidence type="ECO:0000256" key="1">
    <source>
        <dbReference type="ARBA" id="ARBA00023015"/>
    </source>
</evidence>
<comment type="caution">
    <text evidence="5">The sequence shown here is derived from an EMBL/GenBank/DDBJ whole genome shotgun (WGS) entry which is preliminary data.</text>
</comment>
<dbReference type="InterPro" id="IPR018060">
    <property type="entry name" value="HTH_AraC"/>
</dbReference>
<dbReference type="SUPFAM" id="SSF51215">
    <property type="entry name" value="Regulatory protein AraC"/>
    <property type="match status" value="1"/>
</dbReference>
<evidence type="ECO:0000259" key="4">
    <source>
        <dbReference type="PROSITE" id="PS01124"/>
    </source>
</evidence>
<keyword evidence="1" id="KW-0805">Transcription regulation</keyword>
<keyword evidence="2" id="KW-0238">DNA-binding</keyword>
<evidence type="ECO:0000256" key="2">
    <source>
        <dbReference type="ARBA" id="ARBA00023125"/>
    </source>
</evidence>
<dbReference type="PANTHER" id="PTHR43280:SF2">
    <property type="entry name" value="HTH-TYPE TRANSCRIPTIONAL REGULATOR EXSA"/>
    <property type="match status" value="1"/>
</dbReference>
<evidence type="ECO:0000313" key="5">
    <source>
        <dbReference type="EMBL" id="NHN33097.1"/>
    </source>
</evidence>
<dbReference type="Pfam" id="PF12833">
    <property type="entry name" value="HTH_18"/>
    <property type="match status" value="1"/>
</dbReference>
<dbReference type="InterPro" id="IPR020449">
    <property type="entry name" value="Tscrpt_reg_AraC-type_HTH"/>
</dbReference>
<gene>
    <name evidence="5" type="ORF">G9U52_25090</name>
</gene>
<sequence length="290" mass="33238">MLSSYGFRYSKQDSSWLVIQTIGYQTVTGEGYTYDGMNRDTHGHLFQYTLSGKGYIEVNGRLFAVPKHSAFMVTIPGTHRYYYDPASEEPWELIWLRFSGDISDSLWAQIGGHGPVLPFEAASAPIQLLWKMYRDVLGQKLNDVQEQSVRIYEWLVAVWSQSVKDELAVAPGESKAQSYEQAIRFMRSQLHRPLTLEELADSEGLSKYHFCKYFHKKKGLSPMAYLSRLRVEEAARLLTATELPISEIARLTSFDNAGYFTKVFKRTVGYTPTDYREGKHEPVVSFLKIL</sequence>
<keyword evidence="6" id="KW-1185">Reference proteome</keyword>
<protein>
    <submittedName>
        <fullName evidence="5">AraC family transcriptional regulator</fullName>
    </submittedName>
</protein>
<proteinExistence type="predicted"/>
<dbReference type="Pfam" id="PF02311">
    <property type="entry name" value="AraC_binding"/>
    <property type="match status" value="1"/>
</dbReference>
<feature type="domain" description="HTH araC/xylS-type" evidence="4">
    <location>
        <begin position="180"/>
        <end position="278"/>
    </location>
</feature>
<dbReference type="Gene3D" id="1.10.10.60">
    <property type="entry name" value="Homeodomain-like"/>
    <property type="match status" value="2"/>
</dbReference>
<name>A0ABX0J9H2_9BACL</name>
<dbReference type="SUPFAM" id="SSF46689">
    <property type="entry name" value="Homeodomain-like"/>
    <property type="match status" value="2"/>
</dbReference>
<dbReference type="PANTHER" id="PTHR43280">
    <property type="entry name" value="ARAC-FAMILY TRANSCRIPTIONAL REGULATOR"/>
    <property type="match status" value="1"/>
</dbReference>
<dbReference type="Gene3D" id="2.60.120.280">
    <property type="entry name" value="Regulatory protein AraC"/>
    <property type="match status" value="1"/>
</dbReference>
<keyword evidence="3" id="KW-0804">Transcription</keyword>
<dbReference type="PRINTS" id="PR00032">
    <property type="entry name" value="HTHARAC"/>
</dbReference>
<dbReference type="Proteomes" id="UP001165962">
    <property type="component" value="Unassembled WGS sequence"/>
</dbReference>
<dbReference type="PROSITE" id="PS01124">
    <property type="entry name" value="HTH_ARAC_FAMILY_2"/>
    <property type="match status" value="1"/>
</dbReference>
<evidence type="ECO:0000256" key="3">
    <source>
        <dbReference type="ARBA" id="ARBA00023163"/>
    </source>
</evidence>
<reference evidence="5" key="1">
    <citation type="submission" date="2020-03" db="EMBL/GenBank/DDBJ databases">
        <title>Draft sequencing of Paenibacilllus sp. S3N08.</title>
        <authorList>
            <person name="Kim D.-U."/>
        </authorList>
    </citation>
    <scope>NUCLEOTIDE SEQUENCE</scope>
    <source>
        <strain evidence="5">S3N08</strain>
    </source>
</reference>
<dbReference type="InterPro" id="IPR003313">
    <property type="entry name" value="AraC-bd"/>
</dbReference>
<evidence type="ECO:0000313" key="6">
    <source>
        <dbReference type="Proteomes" id="UP001165962"/>
    </source>
</evidence>
<organism evidence="5 6">
    <name type="scientific">Paenibacillus agricola</name>
    <dbReference type="NCBI Taxonomy" id="2716264"/>
    <lineage>
        <taxon>Bacteria</taxon>
        <taxon>Bacillati</taxon>
        <taxon>Bacillota</taxon>
        <taxon>Bacilli</taxon>
        <taxon>Bacillales</taxon>
        <taxon>Paenibacillaceae</taxon>
        <taxon>Paenibacillus</taxon>
    </lineage>
</organism>
<dbReference type="InterPro" id="IPR037923">
    <property type="entry name" value="HTH-like"/>
</dbReference>
<dbReference type="RefSeq" id="WP_166153391.1">
    <property type="nucleotide sequence ID" value="NZ_JAAOIW010000010.1"/>
</dbReference>